<evidence type="ECO:0000313" key="4">
    <source>
        <dbReference type="EMBL" id="KAJ7972311.1"/>
    </source>
</evidence>
<dbReference type="Proteomes" id="UP001163823">
    <property type="component" value="Chromosome 4"/>
</dbReference>
<keyword evidence="5" id="KW-1185">Reference proteome</keyword>
<evidence type="ECO:0000256" key="1">
    <source>
        <dbReference type="ARBA" id="ARBA00009995"/>
    </source>
</evidence>
<dbReference type="AlphaFoldDB" id="A0AAD7Q001"/>
<dbReference type="Pfam" id="PF00201">
    <property type="entry name" value="UDPGT"/>
    <property type="match status" value="1"/>
</dbReference>
<dbReference type="InterPro" id="IPR002213">
    <property type="entry name" value="UDP_glucos_trans"/>
</dbReference>
<keyword evidence="3" id="KW-0808">Transferase</keyword>
<dbReference type="PANTHER" id="PTHR48047">
    <property type="entry name" value="GLYCOSYLTRANSFERASE"/>
    <property type="match status" value="1"/>
</dbReference>
<protein>
    <submittedName>
        <fullName evidence="4">Glycosyltransferase</fullName>
    </submittedName>
</protein>
<accession>A0AAD7Q001</accession>
<comment type="similarity">
    <text evidence="1">Belongs to the UDP-glycosyltransferase family.</text>
</comment>
<name>A0AAD7Q001_QUISA</name>
<dbReference type="GO" id="GO:0035251">
    <property type="term" value="F:UDP-glucosyltransferase activity"/>
    <property type="evidence" value="ECO:0007669"/>
    <property type="project" value="TreeGrafter"/>
</dbReference>
<organism evidence="4 5">
    <name type="scientific">Quillaja saponaria</name>
    <name type="common">Soap bark tree</name>
    <dbReference type="NCBI Taxonomy" id="32244"/>
    <lineage>
        <taxon>Eukaryota</taxon>
        <taxon>Viridiplantae</taxon>
        <taxon>Streptophyta</taxon>
        <taxon>Embryophyta</taxon>
        <taxon>Tracheophyta</taxon>
        <taxon>Spermatophyta</taxon>
        <taxon>Magnoliopsida</taxon>
        <taxon>eudicotyledons</taxon>
        <taxon>Gunneridae</taxon>
        <taxon>Pentapetalae</taxon>
        <taxon>rosids</taxon>
        <taxon>fabids</taxon>
        <taxon>Fabales</taxon>
        <taxon>Quillajaceae</taxon>
        <taxon>Quillaja</taxon>
    </lineage>
</organism>
<dbReference type="EMBL" id="JARAOO010000004">
    <property type="protein sequence ID" value="KAJ7972311.1"/>
    <property type="molecule type" value="Genomic_DNA"/>
</dbReference>
<dbReference type="Gene3D" id="3.40.50.2000">
    <property type="entry name" value="Glycogen Phosphorylase B"/>
    <property type="match status" value="4"/>
</dbReference>
<evidence type="ECO:0000256" key="3">
    <source>
        <dbReference type="ARBA" id="ARBA00022679"/>
    </source>
</evidence>
<evidence type="ECO:0000256" key="2">
    <source>
        <dbReference type="ARBA" id="ARBA00022676"/>
    </source>
</evidence>
<dbReference type="SUPFAM" id="SSF53756">
    <property type="entry name" value="UDP-Glycosyltransferase/glycogen phosphorylase"/>
    <property type="match status" value="2"/>
</dbReference>
<proteinExistence type="inferred from homology"/>
<keyword evidence="2" id="KW-0328">Glycosyltransferase</keyword>
<dbReference type="KEGG" id="qsa:O6P43_010219"/>
<evidence type="ECO:0000313" key="5">
    <source>
        <dbReference type="Proteomes" id="UP001163823"/>
    </source>
</evidence>
<reference evidence="4" key="1">
    <citation type="journal article" date="2023" name="Science">
        <title>Elucidation of the pathway for biosynthesis of saponin adjuvants from the soapbark tree.</title>
        <authorList>
            <person name="Reed J."/>
            <person name="Orme A."/>
            <person name="El-Demerdash A."/>
            <person name="Owen C."/>
            <person name="Martin L.B.B."/>
            <person name="Misra R.C."/>
            <person name="Kikuchi S."/>
            <person name="Rejzek M."/>
            <person name="Martin A.C."/>
            <person name="Harkess A."/>
            <person name="Leebens-Mack J."/>
            <person name="Louveau T."/>
            <person name="Stephenson M.J."/>
            <person name="Osbourn A."/>
        </authorList>
    </citation>
    <scope>NUCLEOTIDE SEQUENCE</scope>
    <source>
        <strain evidence="4">S10</strain>
    </source>
</reference>
<gene>
    <name evidence="4" type="ORF">O6P43_010219</name>
</gene>
<comment type="caution">
    <text evidence="4">The sequence shown here is derived from an EMBL/GenBank/DDBJ whole genome shotgun (WGS) entry which is preliminary data.</text>
</comment>
<dbReference type="PANTHER" id="PTHR48047:SF182">
    <property type="entry name" value="GLYCOSYLTRANSFERASE"/>
    <property type="match status" value="1"/>
</dbReference>
<sequence>MCHGQPTLLAKLEPAYVKDYKKAKGDKVWCIGPVSLCNKDELDKARRGNYKASIDEHQCLKWLDSWESRSVIYACHGSLCNLTALQLIELALALEASKRPFIWAIRGGNKYQELVRWNKEDEYEERIKARAILIWDWAPQILILSHPAIGGFLTHCESIEEYKKLRNGKAWCVGPVWLCNKNELDKAERGNKASIDEHYCLEWLNLQEENSVVYACLGSVANLSASQLIELGLGLEASKRPFV</sequence>